<feature type="domain" description="Dynamin N-terminal" evidence="1">
    <location>
        <begin position="50"/>
        <end position="196"/>
    </location>
</feature>
<keyword evidence="3" id="KW-1185">Reference proteome</keyword>
<evidence type="ECO:0000259" key="1">
    <source>
        <dbReference type="Pfam" id="PF00350"/>
    </source>
</evidence>
<dbReference type="InterPro" id="IPR045063">
    <property type="entry name" value="Dynamin_N"/>
</dbReference>
<evidence type="ECO:0000313" key="2">
    <source>
        <dbReference type="EMBL" id="MBI1494834.1"/>
    </source>
</evidence>
<dbReference type="AlphaFoldDB" id="A0A8J7IEI8"/>
<accession>A0A8J7IEI8</accession>
<organism evidence="2 3">
    <name type="scientific">Halocynthiibacter styelae</name>
    <dbReference type="NCBI Taxonomy" id="2761955"/>
    <lineage>
        <taxon>Bacteria</taxon>
        <taxon>Pseudomonadati</taxon>
        <taxon>Pseudomonadota</taxon>
        <taxon>Alphaproteobacteria</taxon>
        <taxon>Rhodobacterales</taxon>
        <taxon>Paracoccaceae</taxon>
        <taxon>Halocynthiibacter</taxon>
    </lineage>
</organism>
<dbReference type="Pfam" id="PF00350">
    <property type="entry name" value="Dynamin_N"/>
    <property type="match status" value="1"/>
</dbReference>
<sequence length="424" mass="46535">MIEFPGVESETKQLEQFLEDSQSLPASDELTALQDEARQHVSRLSTAIGIAFAGEFSAGKSSLANMLAGADILPTGIRHLQLPLVILNYSDKPRTVAGWWGQEHKTFPGVALTDAAEINPDFISIGLDTPALQQVSLFDLPGTGVSGIAHDDTNTLDLLKFVDCAIWCTNGTSPWRESERQIWQQVPDNLKKSSLLAITHTDLPAVQEELPDILKRLEAEKGELFQEIIPIATPEAVSALADGPEPDFERWNESGGQFLAEQILTAASRRREADLENARRDLKEKFLPLLGEVLPVETVETAIEPVETAAENVEELSEGAEPENELLAIWKERLSDVCRQTEAGDLSDSTELLQSCQEIVEEFAERLIDAKLPATGADWVPEEFERATDLLLLLQFETGDGPVSDALNVMHQLGETLSWAGSHP</sequence>
<proteinExistence type="predicted"/>
<dbReference type="SUPFAM" id="SSF52540">
    <property type="entry name" value="P-loop containing nucleoside triphosphate hydrolases"/>
    <property type="match status" value="1"/>
</dbReference>
<evidence type="ECO:0000313" key="3">
    <source>
        <dbReference type="Proteomes" id="UP000640583"/>
    </source>
</evidence>
<protein>
    <submittedName>
        <fullName evidence="2">Dynamin family protein</fullName>
    </submittedName>
</protein>
<name>A0A8J7IEI8_9RHOB</name>
<gene>
    <name evidence="2" type="ORF">H1D41_14410</name>
</gene>
<comment type="caution">
    <text evidence="2">The sequence shown here is derived from an EMBL/GenBank/DDBJ whole genome shotgun (WGS) entry which is preliminary data.</text>
</comment>
<dbReference type="Gene3D" id="3.40.50.300">
    <property type="entry name" value="P-loop containing nucleotide triphosphate hydrolases"/>
    <property type="match status" value="1"/>
</dbReference>
<dbReference type="RefSeq" id="WP_228849572.1">
    <property type="nucleotide sequence ID" value="NZ_JADCKQ010000011.1"/>
</dbReference>
<dbReference type="EMBL" id="JADCKQ010000011">
    <property type="protein sequence ID" value="MBI1494834.1"/>
    <property type="molecule type" value="Genomic_DNA"/>
</dbReference>
<dbReference type="Proteomes" id="UP000640583">
    <property type="component" value="Unassembled WGS sequence"/>
</dbReference>
<reference evidence="2" key="1">
    <citation type="submission" date="2020-10" db="EMBL/GenBank/DDBJ databases">
        <title>Paenihalocynthiibacter styelae gen. nov., sp. nov., isolated from stalked sea squirt Styela clava.</title>
        <authorList>
            <person name="Kim Y.-O."/>
            <person name="Yoon J.-H."/>
        </authorList>
    </citation>
    <scope>NUCLEOTIDE SEQUENCE</scope>
    <source>
        <strain evidence="2">MYP1-1</strain>
    </source>
</reference>
<dbReference type="InterPro" id="IPR027417">
    <property type="entry name" value="P-loop_NTPase"/>
</dbReference>